<evidence type="ECO:0000313" key="2">
    <source>
        <dbReference type="EMBL" id="RRH85026.1"/>
    </source>
</evidence>
<dbReference type="Gene3D" id="3.40.50.720">
    <property type="entry name" value="NAD(P)-binding Rossmann-like Domain"/>
    <property type="match status" value="1"/>
</dbReference>
<reference evidence="2 3" key="1">
    <citation type="submission" date="2018-11" db="EMBL/GenBank/DDBJ databases">
        <title>The genome of Variovorax sp T529.</title>
        <authorList>
            <person name="Gao J."/>
        </authorList>
    </citation>
    <scope>NUCLEOTIDE SEQUENCE [LARGE SCALE GENOMIC DNA]</scope>
    <source>
        <strain evidence="2 3">T529</strain>
    </source>
</reference>
<dbReference type="PANTHER" id="PTHR43162:SF1">
    <property type="entry name" value="PRESTALK A DIFFERENTIATION PROTEIN A"/>
    <property type="match status" value="1"/>
</dbReference>
<evidence type="ECO:0000259" key="1">
    <source>
        <dbReference type="Pfam" id="PF05368"/>
    </source>
</evidence>
<accession>A0A3P3EFZ8</accession>
<dbReference type="Gene3D" id="3.90.25.10">
    <property type="entry name" value="UDP-galactose 4-epimerase, domain 1"/>
    <property type="match status" value="1"/>
</dbReference>
<dbReference type="RefSeq" id="WP_124960693.1">
    <property type="nucleotide sequence ID" value="NZ_RQXU01000017.1"/>
</dbReference>
<dbReference type="SUPFAM" id="SSF51735">
    <property type="entry name" value="NAD(P)-binding Rossmann-fold domains"/>
    <property type="match status" value="1"/>
</dbReference>
<comment type="caution">
    <text evidence="2">The sequence shown here is derived from an EMBL/GenBank/DDBJ whole genome shotgun (WGS) entry which is preliminary data.</text>
</comment>
<protein>
    <submittedName>
        <fullName evidence="2">NAD-dependent epimerase/dehydratase family protein</fullName>
    </submittedName>
</protein>
<dbReference type="PANTHER" id="PTHR43162">
    <property type="match status" value="1"/>
</dbReference>
<gene>
    <name evidence="2" type="ORF">EH244_23270</name>
</gene>
<dbReference type="InterPro" id="IPR036291">
    <property type="entry name" value="NAD(P)-bd_dom_sf"/>
</dbReference>
<organism evidence="2 3">
    <name type="scientific">Variovorax beijingensis</name>
    <dbReference type="NCBI Taxonomy" id="2496117"/>
    <lineage>
        <taxon>Bacteria</taxon>
        <taxon>Pseudomonadati</taxon>
        <taxon>Pseudomonadota</taxon>
        <taxon>Betaproteobacteria</taxon>
        <taxon>Burkholderiales</taxon>
        <taxon>Comamonadaceae</taxon>
        <taxon>Variovorax</taxon>
    </lineage>
</organism>
<sequence length="287" mass="31186">MFAITGITGQVGGAVARALMEAGKDIRAVVRDAGKGAAWKQRGCEVAIASLDDAEALKKAFAGAEGVFFVLPPVFDPSPGFDEARRVIAAVREALEYTLPGKLVSLSTVGAQSPRSNLLQQHSLQETSLGTLPLPVTFLRAAWFMENAAWDVEPARTTGVIPSFLYPLDKPVPMVATADVGHLAAELLQESWQGKRIVELEGERLTPNEIALGFARVLGHDVRMEAVPRANWEALFRAQGMRNPLPRIQMLDGFNEGWIEFENPNKVRKGTVPLDAVLRELVARPLS</sequence>
<dbReference type="Proteomes" id="UP000271590">
    <property type="component" value="Unassembled WGS sequence"/>
</dbReference>
<feature type="domain" description="NmrA-like" evidence="1">
    <location>
        <begin position="3"/>
        <end position="234"/>
    </location>
</feature>
<name>A0A3P3EFZ8_9BURK</name>
<dbReference type="Pfam" id="PF05368">
    <property type="entry name" value="NmrA"/>
    <property type="match status" value="1"/>
</dbReference>
<evidence type="ECO:0000313" key="3">
    <source>
        <dbReference type="Proteomes" id="UP000271590"/>
    </source>
</evidence>
<dbReference type="InterPro" id="IPR008030">
    <property type="entry name" value="NmrA-like"/>
</dbReference>
<dbReference type="AlphaFoldDB" id="A0A3P3EFZ8"/>
<proteinExistence type="predicted"/>
<dbReference type="EMBL" id="RQXU01000017">
    <property type="protein sequence ID" value="RRH85026.1"/>
    <property type="molecule type" value="Genomic_DNA"/>
</dbReference>
<dbReference type="InterPro" id="IPR051604">
    <property type="entry name" value="Ergot_Alk_Oxidoreductase"/>
</dbReference>